<dbReference type="AlphaFoldDB" id="A0AAV1H3V1"/>
<reference evidence="2" key="1">
    <citation type="submission" date="2023-08" db="EMBL/GenBank/DDBJ databases">
        <authorList>
            <person name="Alioto T."/>
            <person name="Alioto T."/>
            <person name="Gomez Garrido J."/>
        </authorList>
    </citation>
    <scope>NUCLEOTIDE SEQUENCE</scope>
</reference>
<feature type="compositionally biased region" description="Basic and acidic residues" evidence="1">
    <location>
        <begin position="79"/>
        <end position="90"/>
    </location>
</feature>
<feature type="region of interest" description="Disordered" evidence="1">
    <location>
        <begin position="1"/>
        <end position="21"/>
    </location>
</feature>
<proteinExistence type="predicted"/>
<evidence type="ECO:0000256" key="1">
    <source>
        <dbReference type="SAM" id="MobiDB-lite"/>
    </source>
</evidence>
<accession>A0AAV1H3V1</accession>
<name>A0AAV1H3V1_XYRNO</name>
<gene>
    <name evidence="2" type="ORF">XNOV1_A033916</name>
</gene>
<evidence type="ECO:0000313" key="2">
    <source>
        <dbReference type="EMBL" id="CAJ1079984.1"/>
    </source>
</evidence>
<feature type="region of interest" description="Disordered" evidence="1">
    <location>
        <begin position="52"/>
        <end position="104"/>
    </location>
</feature>
<sequence length="104" mass="11753">MRFTSGVSRGFRECSEGGGWRGCSLIKKEALSEELCSFLYVLLRWRRANEETGQGRVAALEEEEEKKRRRKGRWGAAAVERHTRGEGAVDKEEEDDDDGGDKTS</sequence>
<protein>
    <submittedName>
        <fullName evidence="2">Uncharacterized protein</fullName>
    </submittedName>
</protein>
<dbReference type="EMBL" id="OY660882">
    <property type="protein sequence ID" value="CAJ1079984.1"/>
    <property type="molecule type" value="Genomic_DNA"/>
</dbReference>
<organism evidence="2 3">
    <name type="scientific">Xyrichtys novacula</name>
    <name type="common">Pearly razorfish</name>
    <name type="synonym">Hemipteronotus novacula</name>
    <dbReference type="NCBI Taxonomy" id="13765"/>
    <lineage>
        <taxon>Eukaryota</taxon>
        <taxon>Metazoa</taxon>
        <taxon>Chordata</taxon>
        <taxon>Craniata</taxon>
        <taxon>Vertebrata</taxon>
        <taxon>Euteleostomi</taxon>
        <taxon>Actinopterygii</taxon>
        <taxon>Neopterygii</taxon>
        <taxon>Teleostei</taxon>
        <taxon>Neoteleostei</taxon>
        <taxon>Acanthomorphata</taxon>
        <taxon>Eupercaria</taxon>
        <taxon>Labriformes</taxon>
        <taxon>Labridae</taxon>
        <taxon>Xyrichtys</taxon>
    </lineage>
</organism>
<evidence type="ECO:0000313" key="3">
    <source>
        <dbReference type="Proteomes" id="UP001178508"/>
    </source>
</evidence>
<dbReference type="Proteomes" id="UP001178508">
    <property type="component" value="Chromosome 19"/>
</dbReference>
<feature type="compositionally biased region" description="Acidic residues" evidence="1">
    <location>
        <begin position="91"/>
        <end position="104"/>
    </location>
</feature>
<keyword evidence="3" id="KW-1185">Reference proteome</keyword>